<dbReference type="SMART" id="SM00421">
    <property type="entry name" value="HTH_LUXR"/>
    <property type="match status" value="1"/>
</dbReference>
<dbReference type="AlphaFoldDB" id="A0A117ECK7"/>
<dbReference type="Pfam" id="PF00196">
    <property type="entry name" value="GerE"/>
    <property type="match status" value="1"/>
</dbReference>
<reference evidence="7" key="1">
    <citation type="submission" date="2015-11" db="EMBL/GenBank/DDBJ databases">
        <authorList>
            <consortium name="Cross-ministerial Strategic Innovation Promotion Program (SIP) consortium"/>
            <person name="Tomihama T."/>
            <person name="Ikenaga M."/>
            <person name="Sakai M."/>
            <person name="Okubo T."/>
            <person name="Ikeda S."/>
        </authorList>
    </citation>
    <scope>NUCLEOTIDE SEQUENCE [LARGE SCALE GENOMIC DNA]</scope>
    <source>
        <strain evidence="7">S58</strain>
    </source>
</reference>
<keyword evidence="3" id="KW-0804">Transcription</keyword>
<feature type="domain" description="HTH luxR-type" evidence="5">
    <location>
        <begin position="116"/>
        <end position="181"/>
    </location>
</feature>
<dbReference type="InterPro" id="IPR016032">
    <property type="entry name" value="Sig_transdc_resp-reg_C-effctor"/>
</dbReference>
<evidence type="ECO:0000256" key="3">
    <source>
        <dbReference type="ARBA" id="ARBA00023163"/>
    </source>
</evidence>
<dbReference type="PRINTS" id="PR00038">
    <property type="entry name" value="HTHLUXR"/>
</dbReference>
<gene>
    <name evidence="6" type="primary">vraR_1</name>
    <name evidence="6" type="ORF">SsS58_01053</name>
</gene>
<sequence length="194" mass="19975">MIRAMVVDDEALVRSGSRLVLNAAPDIDLAATAVGAEAVDTVRRESSRPRAAGRQDAGRGRADRAGAAVRPPGPAGGGHADEVVRTLAAGGVVMSPKASRAVRQSHPGAATVDDEHVARFGLLTERERAALLLVAEGLSNAEIGTVVHLSEGTVKDHVGAILGEPEVAGRVRAALLARRAGLLDGRRRTAEAGR</sequence>
<reference evidence="7" key="3">
    <citation type="submission" date="2016-02" db="EMBL/GenBank/DDBJ databases">
        <title>Draft genome of pathogenic Streptomyces sp. in Japan.</title>
        <authorList>
            <person name="Tomihama T."/>
            <person name="Ikenaga M."/>
            <person name="Sakai M."/>
            <person name="Okubo T."/>
            <person name="Ikeda S."/>
        </authorList>
    </citation>
    <scope>NUCLEOTIDE SEQUENCE [LARGE SCALE GENOMIC DNA]</scope>
    <source>
        <strain evidence="7">S58</strain>
    </source>
</reference>
<dbReference type="CDD" id="cd06170">
    <property type="entry name" value="LuxR_C_like"/>
    <property type="match status" value="1"/>
</dbReference>
<evidence type="ECO:0000259" key="5">
    <source>
        <dbReference type="PROSITE" id="PS50043"/>
    </source>
</evidence>
<dbReference type="GO" id="GO:0003677">
    <property type="term" value="F:DNA binding"/>
    <property type="evidence" value="ECO:0007669"/>
    <property type="project" value="UniProtKB-KW"/>
</dbReference>
<keyword evidence="1" id="KW-0805">Transcription regulation</keyword>
<evidence type="ECO:0000256" key="1">
    <source>
        <dbReference type="ARBA" id="ARBA00023015"/>
    </source>
</evidence>
<dbReference type="EMBL" id="BCMM01000003">
    <property type="protein sequence ID" value="GAQ60711.1"/>
    <property type="molecule type" value="Genomic_DNA"/>
</dbReference>
<dbReference type="Gene3D" id="3.40.50.2300">
    <property type="match status" value="1"/>
</dbReference>
<keyword evidence="2" id="KW-0238">DNA-binding</keyword>
<evidence type="ECO:0000313" key="6">
    <source>
        <dbReference type="EMBL" id="GAQ60711.1"/>
    </source>
</evidence>
<dbReference type="Proteomes" id="UP000067448">
    <property type="component" value="Unassembled WGS sequence"/>
</dbReference>
<evidence type="ECO:0000313" key="7">
    <source>
        <dbReference type="Proteomes" id="UP000067448"/>
    </source>
</evidence>
<name>A0A117ECK7_STRSC</name>
<dbReference type="PROSITE" id="PS50043">
    <property type="entry name" value="HTH_LUXR_2"/>
    <property type="match status" value="1"/>
</dbReference>
<accession>A0A117ECK7</accession>
<dbReference type="PANTHER" id="PTHR43214">
    <property type="entry name" value="TWO-COMPONENT RESPONSE REGULATOR"/>
    <property type="match status" value="1"/>
</dbReference>
<feature type="region of interest" description="Disordered" evidence="4">
    <location>
        <begin position="39"/>
        <end position="80"/>
    </location>
</feature>
<evidence type="ECO:0000256" key="2">
    <source>
        <dbReference type="ARBA" id="ARBA00023125"/>
    </source>
</evidence>
<dbReference type="GO" id="GO:0006355">
    <property type="term" value="P:regulation of DNA-templated transcription"/>
    <property type="evidence" value="ECO:0007669"/>
    <property type="project" value="InterPro"/>
</dbReference>
<reference evidence="6 7" key="2">
    <citation type="journal article" date="2016" name="Genome Announc.">
        <title>Draft Genome Sequences of Streptomyces scabiei S58, Streptomyces turgidiscabies T45, and Streptomyces acidiscabies a10, the Pathogens of Potato Common Scab, Isolated in Japan.</title>
        <authorList>
            <person name="Tomihama T."/>
            <person name="Nishi Y."/>
            <person name="Sakai M."/>
            <person name="Ikenaga M."/>
            <person name="Okubo T."/>
            <person name="Ikeda S."/>
        </authorList>
    </citation>
    <scope>NUCLEOTIDE SEQUENCE [LARGE SCALE GENOMIC DNA]</scope>
    <source>
        <strain evidence="6 7">S58</strain>
    </source>
</reference>
<dbReference type="PANTHER" id="PTHR43214:SF24">
    <property type="entry name" value="TRANSCRIPTIONAL REGULATORY PROTEIN NARL-RELATED"/>
    <property type="match status" value="1"/>
</dbReference>
<evidence type="ECO:0000256" key="4">
    <source>
        <dbReference type="SAM" id="MobiDB-lite"/>
    </source>
</evidence>
<dbReference type="SUPFAM" id="SSF46894">
    <property type="entry name" value="C-terminal effector domain of the bipartite response regulators"/>
    <property type="match status" value="1"/>
</dbReference>
<comment type="caution">
    <text evidence="6">The sequence shown here is derived from an EMBL/GenBank/DDBJ whole genome shotgun (WGS) entry which is preliminary data.</text>
</comment>
<proteinExistence type="predicted"/>
<dbReference type="InterPro" id="IPR039420">
    <property type="entry name" value="WalR-like"/>
</dbReference>
<dbReference type="InterPro" id="IPR000792">
    <property type="entry name" value="Tscrpt_reg_LuxR_C"/>
</dbReference>
<organism evidence="6 7">
    <name type="scientific">Streptomyces scabiei</name>
    <dbReference type="NCBI Taxonomy" id="1930"/>
    <lineage>
        <taxon>Bacteria</taxon>
        <taxon>Bacillati</taxon>
        <taxon>Actinomycetota</taxon>
        <taxon>Actinomycetes</taxon>
        <taxon>Kitasatosporales</taxon>
        <taxon>Streptomycetaceae</taxon>
        <taxon>Streptomyces</taxon>
    </lineage>
</organism>
<protein>
    <submittedName>
        <fullName evidence="6">Response regulator protein VraR</fullName>
    </submittedName>
</protein>